<dbReference type="Proteomes" id="UP000831327">
    <property type="component" value="Chromosome"/>
</dbReference>
<keyword evidence="5" id="KW-0732">Signal</keyword>
<evidence type="ECO:0000256" key="2">
    <source>
        <dbReference type="ARBA" id="ARBA00022723"/>
    </source>
</evidence>
<evidence type="ECO:0000256" key="3">
    <source>
        <dbReference type="ARBA" id="ARBA00022801"/>
    </source>
</evidence>
<organism evidence="7 8">
    <name type="scientific">Roseomonas fluvialis</name>
    <dbReference type="NCBI Taxonomy" id="1750527"/>
    <lineage>
        <taxon>Bacteria</taxon>
        <taxon>Pseudomonadati</taxon>
        <taxon>Pseudomonadota</taxon>
        <taxon>Alphaproteobacteria</taxon>
        <taxon>Acetobacterales</taxon>
        <taxon>Roseomonadaceae</taxon>
        <taxon>Roseomonas</taxon>
    </lineage>
</organism>
<feature type="domain" description="Metallo-beta-lactamase" evidence="6">
    <location>
        <begin position="93"/>
        <end position="297"/>
    </location>
</feature>
<accession>A0ABM7Y0L2</accession>
<dbReference type="PANTHER" id="PTHR42978">
    <property type="entry name" value="QUORUM-QUENCHING LACTONASE YTNP-RELATED-RELATED"/>
    <property type="match status" value="1"/>
</dbReference>
<gene>
    <name evidence="7" type="ORF">Rmf_12420</name>
</gene>
<keyword evidence="3" id="KW-0378">Hydrolase</keyword>
<sequence length="320" mass="33673">MTLSRRAALGAATLLATPPLLAARRVEAQAAAPPVVGPAFHRFDVGALKVTVVTDGSNVRPDATQGLVVNATPDQVRGAMSAAGLAGPAMRNPFNVTFVETPRGLVAIDVGTGGIGGPTTGALRTNMAAAGLDPERVVLIVHTHFHGDHIGGLTNNDGAAVFPRAQVAVPEGEWTFWNDAGEESRATDARRPGFANVRRRFAPYLDRLTRFAPEAEVAPGIRAVPSNGHSPGHTSFLIADGTGQALVLGDAITTPAFFMVNPDWYPMFDMDPAMAVATRKRLLDRAATERMPVVGYHFDMPATGRVERAGTGYRLVPSAA</sequence>
<keyword evidence="8" id="KW-1185">Reference proteome</keyword>
<proteinExistence type="inferred from homology"/>
<evidence type="ECO:0000313" key="7">
    <source>
        <dbReference type="EMBL" id="BDG71313.1"/>
    </source>
</evidence>
<name>A0ABM7Y0L2_9PROT</name>
<dbReference type="PANTHER" id="PTHR42978:SF6">
    <property type="entry name" value="QUORUM-QUENCHING LACTONASE YTNP-RELATED"/>
    <property type="match status" value="1"/>
</dbReference>
<evidence type="ECO:0000256" key="4">
    <source>
        <dbReference type="ARBA" id="ARBA00022833"/>
    </source>
</evidence>
<dbReference type="SMART" id="SM00849">
    <property type="entry name" value="Lactamase_B"/>
    <property type="match status" value="1"/>
</dbReference>
<reference evidence="7 8" key="1">
    <citation type="journal article" date="2016" name="Microbes Environ.">
        <title>Phylogenetically diverse aerobic anoxygenic phototrophic bacteria isolated from epilithic biofilms in Tama river, Japan.</title>
        <authorList>
            <person name="Hirose S."/>
            <person name="Matsuura K."/>
            <person name="Haruta S."/>
        </authorList>
    </citation>
    <scope>NUCLEOTIDE SEQUENCE [LARGE SCALE GENOMIC DNA]</scope>
    <source>
        <strain evidence="7 8">S08</strain>
    </source>
</reference>
<keyword evidence="2" id="KW-0479">Metal-binding</keyword>
<feature type="chain" id="PRO_5046532862" evidence="5">
    <location>
        <begin position="23"/>
        <end position="320"/>
    </location>
</feature>
<evidence type="ECO:0000256" key="5">
    <source>
        <dbReference type="SAM" id="SignalP"/>
    </source>
</evidence>
<dbReference type="InterPro" id="IPR051013">
    <property type="entry name" value="MBL_superfamily_lactonases"/>
</dbReference>
<dbReference type="InterPro" id="IPR006311">
    <property type="entry name" value="TAT_signal"/>
</dbReference>
<dbReference type="EMBL" id="AP025637">
    <property type="protein sequence ID" value="BDG71313.1"/>
    <property type="molecule type" value="Genomic_DNA"/>
</dbReference>
<dbReference type="CDD" id="cd07720">
    <property type="entry name" value="OPHC2-like_MBL-fold"/>
    <property type="match status" value="1"/>
</dbReference>
<dbReference type="RefSeq" id="WP_244458593.1">
    <property type="nucleotide sequence ID" value="NZ_AP025637.1"/>
</dbReference>
<keyword evidence="4" id="KW-0862">Zinc</keyword>
<evidence type="ECO:0000256" key="1">
    <source>
        <dbReference type="ARBA" id="ARBA00007749"/>
    </source>
</evidence>
<feature type="signal peptide" evidence="5">
    <location>
        <begin position="1"/>
        <end position="22"/>
    </location>
</feature>
<dbReference type="PROSITE" id="PS51318">
    <property type="entry name" value="TAT"/>
    <property type="match status" value="1"/>
</dbReference>
<dbReference type="InterPro" id="IPR001279">
    <property type="entry name" value="Metallo-B-lactamas"/>
</dbReference>
<evidence type="ECO:0000313" key="8">
    <source>
        <dbReference type="Proteomes" id="UP000831327"/>
    </source>
</evidence>
<dbReference type="Gene3D" id="3.60.15.10">
    <property type="entry name" value="Ribonuclease Z/Hydroxyacylglutathione hydrolase-like"/>
    <property type="match status" value="1"/>
</dbReference>
<dbReference type="SUPFAM" id="SSF56281">
    <property type="entry name" value="Metallo-hydrolase/oxidoreductase"/>
    <property type="match status" value="1"/>
</dbReference>
<protein>
    <submittedName>
        <fullName evidence="7">MBL fold metallo-hydrolase</fullName>
    </submittedName>
</protein>
<comment type="similarity">
    <text evidence="1">Belongs to the metallo-beta-lactamase superfamily.</text>
</comment>
<dbReference type="Pfam" id="PF00753">
    <property type="entry name" value="Lactamase_B"/>
    <property type="match status" value="1"/>
</dbReference>
<dbReference type="InterPro" id="IPR036866">
    <property type="entry name" value="RibonucZ/Hydroxyglut_hydro"/>
</dbReference>
<evidence type="ECO:0000259" key="6">
    <source>
        <dbReference type="SMART" id="SM00849"/>
    </source>
</evidence>